<name>C5CDK4_KOSOT</name>
<dbReference type="KEGG" id="kol:Kole_0363"/>
<reference evidence="1 2" key="1">
    <citation type="submission" date="2009-06" db="EMBL/GenBank/DDBJ databases">
        <title>Complete sequence of Thermotogales bacterium TBF 19.5.1.</title>
        <authorList>
            <consortium name="US DOE Joint Genome Institute"/>
            <person name="Lucas S."/>
            <person name="Copeland A."/>
            <person name="Lapidus A."/>
            <person name="Glavina del Rio T."/>
            <person name="Tice H."/>
            <person name="Bruce D."/>
            <person name="Goodwin L."/>
            <person name="Pitluck S."/>
            <person name="Chertkov O."/>
            <person name="Brettin T."/>
            <person name="Detter J.C."/>
            <person name="Han C."/>
            <person name="Schmutz J."/>
            <person name="Larimer F."/>
            <person name="Land M."/>
            <person name="Hauser L."/>
            <person name="Kyrpides N."/>
            <person name="Ovchinnikova G."/>
            <person name="Noll K."/>
        </authorList>
    </citation>
    <scope>NUCLEOTIDE SEQUENCE [LARGE SCALE GENOMIC DNA]</scope>
    <source>
        <strain evidence="2">ATCC BAA-1733 / DSM 21960 / TBF 19.5.1</strain>
    </source>
</reference>
<dbReference type="HOGENOM" id="CLU_2935546_0_0_0"/>
<sequence>MSLSILSRFVFEASILFQVDLFLRHYVVSTSLDKVIPQFLFGENFVLADDSCCSFDNHIL</sequence>
<organism evidence="1 2">
    <name type="scientific">Kosmotoga olearia (strain ATCC BAA-1733 / DSM 21960 / TBF 19.5.1)</name>
    <dbReference type="NCBI Taxonomy" id="521045"/>
    <lineage>
        <taxon>Bacteria</taxon>
        <taxon>Thermotogati</taxon>
        <taxon>Thermotogota</taxon>
        <taxon>Thermotogae</taxon>
        <taxon>Kosmotogales</taxon>
        <taxon>Kosmotogaceae</taxon>
        <taxon>Kosmotoga</taxon>
    </lineage>
</organism>
<proteinExistence type="predicted"/>
<dbReference type="STRING" id="521045.Kole_0363"/>
<dbReference type="EMBL" id="CP001634">
    <property type="protein sequence ID" value="ACR79088.1"/>
    <property type="molecule type" value="Genomic_DNA"/>
</dbReference>
<reference evidence="1 2" key="2">
    <citation type="journal article" date="2011" name="J. Bacteriol.">
        <title>Genome Sequence of Kosmotoga olearia Strain TBF 19.5.1, a Thermophilic Bacterium with a Wide Growth Temperature Range, Isolated from the Troll B Oil Platform in the North Sea.</title>
        <authorList>
            <person name="Swithers K.S."/>
            <person name="Dipippo J.L."/>
            <person name="Bruce D.C."/>
            <person name="Detter C."/>
            <person name="Tapia R."/>
            <person name="Han S."/>
            <person name="Goodwin L.A."/>
            <person name="Han J."/>
            <person name="Woyke T."/>
            <person name="Pitluck S."/>
            <person name="Pennacchio L."/>
            <person name="Nolan M."/>
            <person name="Mikhailova N."/>
            <person name="Land M.L."/>
            <person name="Nesbo C.L."/>
            <person name="Gogarten J.P."/>
            <person name="Noll K.M."/>
        </authorList>
    </citation>
    <scope>NUCLEOTIDE SEQUENCE [LARGE SCALE GENOMIC DNA]</scope>
    <source>
        <strain evidence="2">ATCC BAA-1733 / DSM 21960 / TBF 19.5.1</strain>
    </source>
</reference>
<dbReference type="Proteomes" id="UP000002382">
    <property type="component" value="Chromosome"/>
</dbReference>
<evidence type="ECO:0000313" key="1">
    <source>
        <dbReference type="EMBL" id="ACR79088.1"/>
    </source>
</evidence>
<keyword evidence="2" id="KW-1185">Reference proteome</keyword>
<protein>
    <submittedName>
        <fullName evidence="1">Uncharacterized protein</fullName>
    </submittedName>
</protein>
<accession>C5CDK4</accession>
<gene>
    <name evidence="1" type="ordered locus">Kole_0363</name>
</gene>
<evidence type="ECO:0000313" key="2">
    <source>
        <dbReference type="Proteomes" id="UP000002382"/>
    </source>
</evidence>
<dbReference type="AlphaFoldDB" id="C5CDK4"/>